<keyword evidence="3" id="KW-1185">Reference proteome</keyword>
<dbReference type="RefSeq" id="XP_014154984.1">
    <property type="nucleotide sequence ID" value="XM_014299509.1"/>
</dbReference>
<dbReference type="AlphaFoldDB" id="A0A0L0FW92"/>
<dbReference type="Proteomes" id="UP000054560">
    <property type="component" value="Unassembled WGS sequence"/>
</dbReference>
<feature type="region of interest" description="Disordered" evidence="1">
    <location>
        <begin position="105"/>
        <end position="155"/>
    </location>
</feature>
<name>A0A0L0FW92_9EUKA</name>
<reference evidence="2 3" key="1">
    <citation type="submission" date="2011-02" db="EMBL/GenBank/DDBJ databases">
        <title>The Genome Sequence of Sphaeroforma arctica JP610.</title>
        <authorList>
            <consortium name="The Broad Institute Genome Sequencing Platform"/>
            <person name="Russ C."/>
            <person name="Cuomo C."/>
            <person name="Young S.K."/>
            <person name="Zeng Q."/>
            <person name="Gargeya S."/>
            <person name="Alvarado L."/>
            <person name="Berlin A."/>
            <person name="Chapman S.B."/>
            <person name="Chen Z."/>
            <person name="Freedman E."/>
            <person name="Gellesch M."/>
            <person name="Goldberg J."/>
            <person name="Griggs A."/>
            <person name="Gujja S."/>
            <person name="Heilman E."/>
            <person name="Heiman D."/>
            <person name="Howarth C."/>
            <person name="Mehta T."/>
            <person name="Neiman D."/>
            <person name="Pearson M."/>
            <person name="Roberts A."/>
            <person name="Saif S."/>
            <person name="Shea T."/>
            <person name="Shenoy N."/>
            <person name="Sisk P."/>
            <person name="Stolte C."/>
            <person name="Sykes S."/>
            <person name="White J."/>
            <person name="Yandava C."/>
            <person name="Burger G."/>
            <person name="Gray M.W."/>
            <person name="Holland P.W.H."/>
            <person name="King N."/>
            <person name="Lang F.B.F."/>
            <person name="Roger A.J."/>
            <person name="Ruiz-Trillo I."/>
            <person name="Haas B."/>
            <person name="Nusbaum C."/>
            <person name="Birren B."/>
        </authorList>
    </citation>
    <scope>NUCLEOTIDE SEQUENCE [LARGE SCALE GENOMIC DNA]</scope>
    <source>
        <strain evidence="2 3">JP610</strain>
    </source>
</reference>
<evidence type="ECO:0000256" key="1">
    <source>
        <dbReference type="SAM" id="MobiDB-lite"/>
    </source>
</evidence>
<evidence type="ECO:0000313" key="2">
    <source>
        <dbReference type="EMBL" id="KNC81082.1"/>
    </source>
</evidence>
<protein>
    <submittedName>
        <fullName evidence="2">Uncharacterized protein</fullName>
    </submittedName>
</protein>
<accession>A0A0L0FW92</accession>
<dbReference type="GeneID" id="25907089"/>
<proteinExistence type="predicted"/>
<sequence>MPKIKTRSNQSSSRLLSKRGVGRGKVGRFVYSKLSDEKQYEPPVVSEKESESEVKSEAPRVIRQLVVQRGIDGRFTRTSKDSEANCEKYKVDLTKYKYDKNDRVDCRGHRPEMQPPLFKQPNFKGAYSKCSKHNARQKRQQGSSKHEESKTDEDVTFRVLEHLHMSQ</sequence>
<feature type="compositionally biased region" description="Basic and acidic residues" evidence="1">
    <location>
        <begin position="144"/>
        <end position="155"/>
    </location>
</feature>
<feature type="region of interest" description="Disordered" evidence="1">
    <location>
        <begin position="36"/>
        <end position="57"/>
    </location>
</feature>
<organism evidence="2 3">
    <name type="scientific">Sphaeroforma arctica JP610</name>
    <dbReference type="NCBI Taxonomy" id="667725"/>
    <lineage>
        <taxon>Eukaryota</taxon>
        <taxon>Ichthyosporea</taxon>
        <taxon>Ichthyophonida</taxon>
        <taxon>Sphaeroforma</taxon>
    </lineage>
</organism>
<feature type="compositionally biased region" description="Basic residues" evidence="1">
    <location>
        <begin position="130"/>
        <end position="139"/>
    </location>
</feature>
<gene>
    <name evidence="2" type="ORF">SARC_06585</name>
</gene>
<evidence type="ECO:0000313" key="3">
    <source>
        <dbReference type="Proteomes" id="UP000054560"/>
    </source>
</evidence>
<feature type="region of interest" description="Disordered" evidence="1">
    <location>
        <begin position="1"/>
        <end position="20"/>
    </location>
</feature>
<dbReference type="EMBL" id="KQ242071">
    <property type="protein sequence ID" value="KNC81082.1"/>
    <property type="molecule type" value="Genomic_DNA"/>
</dbReference>